<organism evidence="4 5">
    <name type="scientific">Phaedon cochleariae</name>
    <name type="common">Mustard beetle</name>
    <dbReference type="NCBI Taxonomy" id="80249"/>
    <lineage>
        <taxon>Eukaryota</taxon>
        <taxon>Metazoa</taxon>
        <taxon>Ecdysozoa</taxon>
        <taxon>Arthropoda</taxon>
        <taxon>Hexapoda</taxon>
        <taxon>Insecta</taxon>
        <taxon>Pterygota</taxon>
        <taxon>Neoptera</taxon>
        <taxon>Endopterygota</taxon>
        <taxon>Coleoptera</taxon>
        <taxon>Polyphaga</taxon>
        <taxon>Cucujiformia</taxon>
        <taxon>Chrysomeloidea</taxon>
        <taxon>Chrysomelidae</taxon>
        <taxon>Chrysomelinae</taxon>
        <taxon>Chrysomelini</taxon>
        <taxon>Phaedon</taxon>
    </lineage>
</organism>
<dbReference type="PANTHER" id="PTHR45851">
    <property type="entry name" value="MYC PROTO-ONCOGENE"/>
    <property type="match status" value="1"/>
</dbReference>
<evidence type="ECO:0000256" key="2">
    <source>
        <dbReference type="SAM" id="MobiDB-lite"/>
    </source>
</evidence>
<dbReference type="EMBL" id="OU896714">
    <property type="protein sequence ID" value="CAG9824903.1"/>
    <property type="molecule type" value="Genomic_DNA"/>
</dbReference>
<accession>A0A9N9SMC1</accession>
<dbReference type="PROSITE" id="PS50888">
    <property type="entry name" value="BHLH"/>
    <property type="match status" value="1"/>
</dbReference>
<dbReference type="Gene3D" id="4.10.280.10">
    <property type="entry name" value="Helix-loop-helix DNA-binding domain"/>
    <property type="match status" value="1"/>
</dbReference>
<reference evidence="4" key="1">
    <citation type="submission" date="2022-01" db="EMBL/GenBank/DDBJ databases">
        <authorList>
            <person name="King R."/>
        </authorList>
    </citation>
    <scope>NUCLEOTIDE SEQUENCE</scope>
</reference>
<proteinExistence type="predicted"/>
<keyword evidence="1" id="KW-0238">DNA-binding</keyword>
<dbReference type="SUPFAM" id="SSF47459">
    <property type="entry name" value="HLH, helix-loop-helix DNA-binding domain"/>
    <property type="match status" value="1"/>
</dbReference>
<dbReference type="Pfam" id="PF00010">
    <property type="entry name" value="HLH"/>
    <property type="match status" value="1"/>
</dbReference>
<evidence type="ECO:0000259" key="3">
    <source>
        <dbReference type="PROSITE" id="PS50888"/>
    </source>
</evidence>
<dbReference type="InterPro" id="IPR036638">
    <property type="entry name" value="HLH_DNA-bd_sf"/>
</dbReference>
<evidence type="ECO:0000313" key="5">
    <source>
        <dbReference type="Proteomes" id="UP001153737"/>
    </source>
</evidence>
<protein>
    <recommendedName>
        <fullName evidence="3">BHLH domain-containing protein</fullName>
    </recommendedName>
</protein>
<dbReference type="Proteomes" id="UP001153737">
    <property type="component" value="Chromosome 8"/>
</dbReference>
<dbReference type="CDD" id="cd11400">
    <property type="entry name" value="bHLHzip_Myc"/>
    <property type="match status" value="1"/>
</dbReference>
<dbReference type="GO" id="GO:0003677">
    <property type="term" value="F:DNA binding"/>
    <property type="evidence" value="ECO:0007669"/>
    <property type="project" value="UniProtKB-KW"/>
</dbReference>
<reference evidence="4" key="2">
    <citation type="submission" date="2022-10" db="EMBL/GenBank/DDBJ databases">
        <authorList>
            <consortium name="ENA_rothamsted_submissions"/>
            <consortium name="culmorum"/>
            <person name="King R."/>
        </authorList>
    </citation>
    <scope>NUCLEOTIDE SEQUENCE</scope>
</reference>
<dbReference type="InterPro" id="IPR002418">
    <property type="entry name" value="Tscrpt_reg_Myc"/>
</dbReference>
<dbReference type="GO" id="GO:0046983">
    <property type="term" value="F:protein dimerization activity"/>
    <property type="evidence" value="ECO:0007669"/>
    <property type="project" value="InterPro"/>
</dbReference>
<dbReference type="InterPro" id="IPR050433">
    <property type="entry name" value="Myc_transcription_factors"/>
</dbReference>
<sequence length="139" mass="16099">MATAISKKKMANNSIKTILPIRRKSGASFSPPDCSPAKKKAQGVKRTKQPKLRSLHNNMERQRRIDLRNAFEDLRVLVPEVSKKERAAKVVILREAAQYCDFLTNTSDIYAKHMEDLKKQQEWLRLRVSQLRRNLAAKR</sequence>
<evidence type="ECO:0000313" key="4">
    <source>
        <dbReference type="EMBL" id="CAG9824903.1"/>
    </source>
</evidence>
<dbReference type="AlphaFoldDB" id="A0A9N9SMC1"/>
<dbReference type="OrthoDB" id="5964374at2759"/>
<dbReference type="FunFam" id="4.10.280.10:FF:000019">
    <property type="entry name" value="Myc proto-oncogene protein"/>
    <property type="match status" value="1"/>
</dbReference>
<dbReference type="InterPro" id="IPR011598">
    <property type="entry name" value="bHLH_dom"/>
</dbReference>
<feature type="domain" description="BHLH" evidence="3">
    <location>
        <begin position="51"/>
        <end position="103"/>
    </location>
</feature>
<dbReference type="PRINTS" id="PR00044">
    <property type="entry name" value="LEUZIPPRMYC"/>
</dbReference>
<evidence type="ECO:0000256" key="1">
    <source>
        <dbReference type="ARBA" id="ARBA00023125"/>
    </source>
</evidence>
<name>A0A9N9SMC1_PHACE</name>
<dbReference type="GO" id="GO:0003700">
    <property type="term" value="F:DNA-binding transcription factor activity"/>
    <property type="evidence" value="ECO:0007669"/>
    <property type="project" value="InterPro"/>
</dbReference>
<gene>
    <name evidence="4" type="ORF">PHAECO_LOCUS11538</name>
</gene>
<feature type="region of interest" description="Disordered" evidence="2">
    <location>
        <begin position="15"/>
        <end position="60"/>
    </location>
</feature>
<feature type="compositionally biased region" description="Basic residues" evidence="2">
    <location>
        <begin position="37"/>
        <end position="54"/>
    </location>
</feature>
<keyword evidence="5" id="KW-1185">Reference proteome</keyword>
<dbReference type="SMART" id="SM00353">
    <property type="entry name" value="HLH"/>
    <property type="match status" value="1"/>
</dbReference>